<feature type="signal peptide" evidence="1">
    <location>
        <begin position="1"/>
        <end position="26"/>
    </location>
</feature>
<comment type="caution">
    <text evidence="2">The sequence shown here is derived from an EMBL/GenBank/DDBJ whole genome shotgun (WGS) entry which is preliminary data.</text>
</comment>
<accession>A0A8K0XA88</accession>
<organism evidence="2 3">
    <name type="scientific">Plectosphaerella cucumerina</name>
    <dbReference type="NCBI Taxonomy" id="40658"/>
    <lineage>
        <taxon>Eukaryota</taxon>
        <taxon>Fungi</taxon>
        <taxon>Dikarya</taxon>
        <taxon>Ascomycota</taxon>
        <taxon>Pezizomycotina</taxon>
        <taxon>Sordariomycetes</taxon>
        <taxon>Hypocreomycetidae</taxon>
        <taxon>Glomerellales</taxon>
        <taxon>Plectosphaerellaceae</taxon>
        <taxon>Plectosphaerella</taxon>
    </lineage>
</organism>
<dbReference type="OrthoDB" id="3677120at2759"/>
<name>A0A8K0XA88_9PEZI</name>
<dbReference type="AlphaFoldDB" id="A0A8K0XA88"/>
<evidence type="ECO:0000313" key="2">
    <source>
        <dbReference type="EMBL" id="KAH7376668.1"/>
    </source>
</evidence>
<keyword evidence="1" id="KW-0732">Signal</keyword>
<proteinExistence type="predicted"/>
<evidence type="ECO:0000313" key="3">
    <source>
        <dbReference type="Proteomes" id="UP000813385"/>
    </source>
</evidence>
<sequence>MMLKGTYFTIFSTFLAVCLAVSGTAASSVRRDDDDSRPPFRGGRIERPGDFIYVSGVLTSGARFESGEGLRPSIGILASFDLDESTLEAIVEEVDLGISPDYEVSPSDSYSLVIECFPRQDGVVTWTPLFNLYDGFVLPSGETGDVWIPSNSTDSTTNFDFNCLG</sequence>
<feature type="chain" id="PRO_5035422864" evidence="1">
    <location>
        <begin position="27"/>
        <end position="165"/>
    </location>
</feature>
<dbReference type="EMBL" id="JAGPXD010000001">
    <property type="protein sequence ID" value="KAH7376668.1"/>
    <property type="molecule type" value="Genomic_DNA"/>
</dbReference>
<protein>
    <submittedName>
        <fullName evidence="2">Uncharacterized protein</fullName>
    </submittedName>
</protein>
<reference evidence="2" key="1">
    <citation type="journal article" date="2021" name="Nat. Commun.">
        <title>Genetic determinants of endophytism in the Arabidopsis root mycobiome.</title>
        <authorList>
            <person name="Mesny F."/>
            <person name="Miyauchi S."/>
            <person name="Thiergart T."/>
            <person name="Pickel B."/>
            <person name="Atanasova L."/>
            <person name="Karlsson M."/>
            <person name="Huettel B."/>
            <person name="Barry K.W."/>
            <person name="Haridas S."/>
            <person name="Chen C."/>
            <person name="Bauer D."/>
            <person name="Andreopoulos W."/>
            <person name="Pangilinan J."/>
            <person name="LaButti K."/>
            <person name="Riley R."/>
            <person name="Lipzen A."/>
            <person name="Clum A."/>
            <person name="Drula E."/>
            <person name="Henrissat B."/>
            <person name="Kohler A."/>
            <person name="Grigoriev I.V."/>
            <person name="Martin F.M."/>
            <person name="Hacquard S."/>
        </authorList>
    </citation>
    <scope>NUCLEOTIDE SEQUENCE</scope>
    <source>
        <strain evidence="2">MPI-CAGE-AT-0016</strain>
    </source>
</reference>
<evidence type="ECO:0000256" key="1">
    <source>
        <dbReference type="SAM" id="SignalP"/>
    </source>
</evidence>
<keyword evidence="3" id="KW-1185">Reference proteome</keyword>
<gene>
    <name evidence="2" type="ORF">B0T11DRAFT_324551</name>
</gene>
<dbReference type="Proteomes" id="UP000813385">
    <property type="component" value="Unassembled WGS sequence"/>
</dbReference>